<dbReference type="GO" id="GO:0005739">
    <property type="term" value="C:mitochondrion"/>
    <property type="evidence" value="ECO:0007669"/>
    <property type="project" value="UniProtKB-SubCell"/>
</dbReference>
<comment type="function">
    <text evidence="4">Inhibits the enzyme activity of ATPase.</text>
</comment>
<feature type="region of interest" description="Disordered" evidence="5">
    <location>
        <begin position="15"/>
        <end position="57"/>
    </location>
</feature>
<evidence type="ECO:0000313" key="6">
    <source>
        <dbReference type="EMBL" id="EPX71721.1"/>
    </source>
</evidence>
<dbReference type="Gene3D" id="1.20.5.500">
    <property type="entry name" value="Single helix bin"/>
    <property type="match status" value="1"/>
</dbReference>
<dbReference type="HOGENOM" id="CLU_2307671_0_0_1"/>
<dbReference type="EMBL" id="KE503207">
    <property type="protein sequence ID" value="EPX71721.1"/>
    <property type="molecule type" value="Genomic_DNA"/>
</dbReference>
<dbReference type="OMA" id="KENQFIH"/>
<feature type="compositionally biased region" description="Polar residues" evidence="5">
    <location>
        <begin position="25"/>
        <end position="46"/>
    </location>
</feature>
<evidence type="ECO:0000256" key="5">
    <source>
        <dbReference type="SAM" id="MobiDB-lite"/>
    </source>
</evidence>
<gene>
    <name evidence="6" type="ORF">SOCG_03657</name>
</gene>
<dbReference type="InterPro" id="IPR007648">
    <property type="entry name" value="ATPase_inhibitor_mt"/>
</dbReference>
<dbReference type="Pfam" id="PF04568">
    <property type="entry name" value="IATP"/>
    <property type="match status" value="1"/>
</dbReference>
<organism evidence="6 7">
    <name type="scientific">Schizosaccharomyces octosporus (strain yFS286)</name>
    <name type="common">Fission yeast</name>
    <name type="synonym">Octosporomyces octosporus</name>
    <dbReference type="NCBI Taxonomy" id="483514"/>
    <lineage>
        <taxon>Eukaryota</taxon>
        <taxon>Fungi</taxon>
        <taxon>Dikarya</taxon>
        <taxon>Ascomycota</taxon>
        <taxon>Taphrinomycotina</taxon>
        <taxon>Schizosaccharomycetes</taxon>
        <taxon>Schizosaccharomycetales</taxon>
        <taxon>Schizosaccharomycetaceae</taxon>
        <taxon>Schizosaccharomyces</taxon>
    </lineage>
</organism>
<dbReference type="VEuPathDB" id="FungiDB:SOCG_03657"/>
<evidence type="ECO:0000256" key="1">
    <source>
        <dbReference type="ARBA" id="ARBA00004173"/>
    </source>
</evidence>
<evidence type="ECO:0000313" key="7">
    <source>
        <dbReference type="Proteomes" id="UP000016088"/>
    </source>
</evidence>
<protein>
    <recommendedName>
        <fullName evidence="4">ATPase inhibitor, mitochondrial</fullName>
    </recommendedName>
</protein>
<keyword evidence="7" id="KW-1185">Reference proteome</keyword>
<feature type="region of interest" description="Disordered" evidence="5">
    <location>
        <begin position="81"/>
        <end position="100"/>
    </location>
</feature>
<evidence type="ECO:0000256" key="2">
    <source>
        <dbReference type="ARBA" id="ARBA00010901"/>
    </source>
</evidence>
<name>S9PRB8_SCHOY</name>
<sequence>MYRLTLRRSFIPQLSQGRMLGVRTMASNNSDGDSTDPTLSNATSSREGPFSKRGKAKENQFIHDLELDQLKKLKEQLKSHRENLDKLETEIDSKLPKQDN</sequence>
<dbReference type="GO" id="GO:0042030">
    <property type="term" value="F:ATPase inhibitor activity"/>
    <property type="evidence" value="ECO:0007669"/>
    <property type="project" value="InterPro"/>
</dbReference>
<evidence type="ECO:0000256" key="4">
    <source>
        <dbReference type="RuleBase" id="RU368087"/>
    </source>
</evidence>
<accession>S9PRB8</accession>
<reference evidence="6 7" key="1">
    <citation type="journal article" date="2011" name="Science">
        <title>Comparative functional genomics of the fission yeasts.</title>
        <authorList>
            <person name="Rhind N."/>
            <person name="Chen Z."/>
            <person name="Yassour M."/>
            <person name="Thompson D.A."/>
            <person name="Haas B.J."/>
            <person name="Habib N."/>
            <person name="Wapinski I."/>
            <person name="Roy S."/>
            <person name="Lin M.F."/>
            <person name="Heiman D.I."/>
            <person name="Young S.K."/>
            <person name="Furuya K."/>
            <person name="Guo Y."/>
            <person name="Pidoux A."/>
            <person name="Chen H.M."/>
            <person name="Robbertse B."/>
            <person name="Goldberg J.M."/>
            <person name="Aoki K."/>
            <person name="Bayne E.H."/>
            <person name="Berlin A.M."/>
            <person name="Desjardins C.A."/>
            <person name="Dobbs E."/>
            <person name="Dukaj L."/>
            <person name="Fan L."/>
            <person name="FitzGerald M.G."/>
            <person name="French C."/>
            <person name="Gujja S."/>
            <person name="Hansen K."/>
            <person name="Keifenheim D."/>
            <person name="Levin J.Z."/>
            <person name="Mosher R.A."/>
            <person name="Mueller C.A."/>
            <person name="Pfiffner J."/>
            <person name="Priest M."/>
            <person name="Russ C."/>
            <person name="Smialowska A."/>
            <person name="Swoboda P."/>
            <person name="Sykes S.M."/>
            <person name="Vaughn M."/>
            <person name="Vengrova S."/>
            <person name="Yoder R."/>
            <person name="Zeng Q."/>
            <person name="Allshire R."/>
            <person name="Baulcombe D."/>
            <person name="Birren B.W."/>
            <person name="Brown W."/>
            <person name="Ekwall K."/>
            <person name="Kellis M."/>
            <person name="Leatherwood J."/>
            <person name="Levin H."/>
            <person name="Margalit H."/>
            <person name="Martienssen R."/>
            <person name="Nieduszynski C.A."/>
            <person name="Spatafora J.W."/>
            <person name="Friedman N."/>
            <person name="Dalgaard J.Z."/>
            <person name="Baumann P."/>
            <person name="Niki H."/>
            <person name="Regev A."/>
            <person name="Nusbaum C."/>
        </authorList>
    </citation>
    <scope>NUCLEOTIDE SEQUENCE [LARGE SCALE GENOMIC DNA]</scope>
    <source>
        <strain evidence="7">yFS286</strain>
    </source>
</reference>
<evidence type="ECO:0000256" key="3">
    <source>
        <dbReference type="ARBA" id="ARBA00023128"/>
    </source>
</evidence>
<comment type="similarity">
    <text evidence="2 4">Belongs to the ATPase inhibitor family.</text>
</comment>
<dbReference type="AlphaFoldDB" id="S9PRB8"/>
<proteinExistence type="inferred from homology"/>
<dbReference type="RefSeq" id="XP_013019023.1">
    <property type="nucleotide sequence ID" value="XM_013163569.1"/>
</dbReference>
<comment type="subcellular location">
    <subcellularLocation>
        <location evidence="1">Mitochondrion</location>
    </subcellularLocation>
</comment>
<dbReference type="Proteomes" id="UP000016088">
    <property type="component" value="Unassembled WGS sequence"/>
</dbReference>
<keyword evidence="3" id="KW-0496">Mitochondrion</keyword>
<dbReference type="OrthoDB" id="10329447at2759"/>
<dbReference type="GeneID" id="25032627"/>